<dbReference type="Gene3D" id="3.90.226.10">
    <property type="entry name" value="2-enoyl-CoA Hydratase, Chain A, domain 1"/>
    <property type="match status" value="1"/>
</dbReference>
<dbReference type="InterPro" id="IPR005151">
    <property type="entry name" value="Tail-specific_protease"/>
</dbReference>
<dbReference type="PANTHER" id="PTHR37049:SF4">
    <property type="entry name" value="RHODANESE DOMAIN-CONTAINING PROTEIN"/>
    <property type="match status" value="1"/>
</dbReference>
<accession>A0A2S4PL73</accession>
<dbReference type="PANTHER" id="PTHR37049">
    <property type="entry name" value="PEPTIDASE S41 FAMILY PROTEIN"/>
    <property type="match status" value="1"/>
</dbReference>
<feature type="signal peptide" evidence="1">
    <location>
        <begin position="1"/>
        <end position="20"/>
    </location>
</feature>
<feature type="chain" id="PRO_5015584269" evidence="1">
    <location>
        <begin position="21"/>
        <end position="764"/>
    </location>
</feature>
<dbReference type="AlphaFoldDB" id="A0A2S4PL73"/>
<evidence type="ECO:0000313" key="4">
    <source>
        <dbReference type="EMBL" id="POS82768.1"/>
    </source>
</evidence>
<dbReference type="InterPro" id="IPR056186">
    <property type="entry name" value="PDZ_CPAF-rel"/>
</dbReference>
<keyword evidence="1" id="KW-0732">Signal</keyword>
<proteinExistence type="predicted"/>
<evidence type="ECO:0000256" key="1">
    <source>
        <dbReference type="SAM" id="SignalP"/>
    </source>
</evidence>
<feature type="non-terminal residue" evidence="4">
    <location>
        <position position="764"/>
    </location>
</feature>
<dbReference type="STRING" id="225359.A0A2S4PL73"/>
<dbReference type="InterPro" id="IPR029045">
    <property type="entry name" value="ClpP/crotonase-like_dom_sf"/>
</dbReference>
<dbReference type="Proteomes" id="UP000237438">
    <property type="component" value="Unassembled WGS sequence"/>
</dbReference>
<dbReference type="SUPFAM" id="SSF52096">
    <property type="entry name" value="ClpP/crotonase"/>
    <property type="match status" value="1"/>
</dbReference>
<name>A0A2S4PL73_9PEZI</name>
<comment type="caution">
    <text evidence="4">The sequence shown here is derived from an EMBL/GenBank/DDBJ whole genome shotgun (WGS) entry which is preliminary data.</text>
</comment>
<reference evidence="4 5" key="1">
    <citation type="submission" date="2017-10" db="EMBL/GenBank/DDBJ databases">
        <title>Development of genomic resources for the powdery mildew, Erysiphe pulchra.</title>
        <authorList>
            <person name="Wadl P.A."/>
            <person name="Mack B.M."/>
            <person name="Moore G."/>
            <person name="Beltz S.B."/>
        </authorList>
    </citation>
    <scope>NUCLEOTIDE SEQUENCE [LARGE SCALE GENOMIC DNA]</scope>
    <source>
        <strain evidence="4">Cflorida</strain>
    </source>
</reference>
<dbReference type="OrthoDB" id="27214at2759"/>
<dbReference type="Pfam" id="PF23658">
    <property type="entry name" value="PDZ_CPAF_rel"/>
    <property type="match status" value="1"/>
</dbReference>
<evidence type="ECO:0000259" key="3">
    <source>
        <dbReference type="Pfam" id="PF23658"/>
    </source>
</evidence>
<protein>
    <submittedName>
        <fullName evidence="4">Uncharacterized protein</fullName>
    </submittedName>
</protein>
<keyword evidence="5" id="KW-1185">Reference proteome</keyword>
<feature type="domain" description="CPAF-like PDZ" evidence="3">
    <location>
        <begin position="198"/>
        <end position="319"/>
    </location>
</feature>
<dbReference type="EMBL" id="PEDP01002275">
    <property type="protein sequence ID" value="POS82768.1"/>
    <property type="molecule type" value="Genomic_DNA"/>
</dbReference>
<organism evidence="4 5">
    <name type="scientific">Erysiphe pulchra</name>
    <dbReference type="NCBI Taxonomy" id="225359"/>
    <lineage>
        <taxon>Eukaryota</taxon>
        <taxon>Fungi</taxon>
        <taxon>Dikarya</taxon>
        <taxon>Ascomycota</taxon>
        <taxon>Pezizomycotina</taxon>
        <taxon>Leotiomycetes</taxon>
        <taxon>Erysiphales</taxon>
        <taxon>Erysiphaceae</taxon>
        <taxon>Erysiphe</taxon>
    </lineage>
</organism>
<dbReference type="InterPro" id="IPR052766">
    <property type="entry name" value="S41A_metabolite_peptidase"/>
</dbReference>
<feature type="domain" description="Tail specific protease" evidence="2">
    <location>
        <begin position="385"/>
        <end position="594"/>
    </location>
</feature>
<evidence type="ECO:0000259" key="2">
    <source>
        <dbReference type="Pfam" id="PF03572"/>
    </source>
</evidence>
<dbReference type="GO" id="GO:0006508">
    <property type="term" value="P:proteolysis"/>
    <property type="evidence" value="ECO:0007669"/>
    <property type="project" value="InterPro"/>
</dbReference>
<gene>
    <name evidence="4" type="ORF">EPUL_005198</name>
</gene>
<dbReference type="GO" id="GO:0008236">
    <property type="term" value="F:serine-type peptidase activity"/>
    <property type="evidence" value="ECO:0007669"/>
    <property type="project" value="InterPro"/>
</dbReference>
<sequence>MRFAYLCASLAVVAAYPAWAIFDLPQPTPSPTQSHSFSQQQPNPLIDRTESKKVKPLANDLSFLSKVAPAAPCAIVSISSAAQRIAAPTVVPVVPAQLAYECLNSVPLNKTAALELVDSIEPYIEWQSSLAWLKDPPRDYDFPPHDVLGALQSVKQNLVNDRYPNEHSFQTDLYAVFTPAHDGHFVFFPDLLSRAFDFRRQRALVSISEDGQSLPVIKLFDDVIRAPRVASTITQINGIDASEYLVYDVVKTTGLQVIDAGYNSLFYSKAGFALNNGTGFFASGGRGRFLYSGPNTTLTFENGTSLTFQNVARVGGNFTGVDNGQAFYQRFCDPNRFNATPPTPPVAPPVAPPTLPLVPGYPPAVIKTNGTEVSGYYLDGDGFEDVAVLSVLTFETQTPPQFQSVVENFFRLAKRDGKKKLLIDLSQNGGGLIFLGYDIFRQLFPDIVQDGNSRWRANDNFNAISQVFSSLAQDFDPNTTPSQTLVVQANFVFNYREDLNIFDRSFGTFNEKFGPFHVKDDEFTNLMRWNLSDPILTRNTTFGIGTDVTGYGFRQNFTRPFAPEDIVLLYDGGCASTCTIFSQFMRELGGVKSIAMGGRPTPGPIEGIGGVKGSQVLLWSDIYEYAQSALLNATEDQAKNLRLLTTLPLSRSAAAGANVRDAVLSRNIYDGTPSQFIRERSDCRLYYTEHMITDVTAIWKSAADSAFNGKPCAYGSLPIRPASSTVGSLSQGFMIESTKFITSEQSSPEQNAAWLAVHDQKAIY</sequence>
<dbReference type="Pfam" id="PF03572">
    <property type="entry name" value="Peptidase_S41"/>
    <property type="match status" value="1"/>
</dbReference>
<evidence type="ECO:0000313" key="5">
    <source>
        <dbReference type="Proteomes" id="UP000237438"/>
    </source>
</evidence>